<dbReference type="Gene3D" id="3.40.50.2300">
    <property type="match status" value="1"/>
</dbReference>
<evidence type="ECO:0000256" key="1">
    <source>
        <dbReference type="SAM" id="SignalP"/>
    </source>
</evidence>
<dbReference type="InterPro" id="IPR052612">
    <property type="entry name" value="ANP_Clearance_Receptor"/>
</dbReference>
<dbReference type="EMBL" id="GL443122">
    <property type="protein sequence ID" value="EFN62554.1"/>
    <property type="molecule type" value="Genomic_DNA"/>
</dbReference>
<keyword evidence="1" id="KW-0732">Signal</keyword>
<dbReference type="Proteomes" id="UP000000311">
    <property type="component" value="Unassembled WGS sequence"/>
</dbReference>
<evidence type="ECO:0000313" key="2">
    <source>
        <dbReference type="EMBL" id="EFN62554.1"/>
    </source>
</evidence>
<organism evidence="3">
    <name type="scientific">Camponotus floridanus</name>
    <name type="common">Florida carpenter ant</name>
    <dbReference type="NCBI Taxonomy" id="104421"/>
    <lineage>
        <taxon>Eukaryota</taxon>
        <taxon>Metazoa</taxon>
        <taxon>Ecdysozoa</taxon>
        <taxon>Arthropoda</taxon>
        <taxon>Hexapoda</taxon>
        <taxon>Insecta</taxon>
        <taxon>Pterygota</taxon>
        <taxon>Neoptera</taxon>
        <taxon>Endopterygota</taxon>
        <taxon>Hymenoptera</taxon>
        <taxon>Apocrita</taxon>
        <taxon>Aculeata</taxon>
        <taxon>Formicoidea</taxon>
        <taxon>Formicidae</taxon>
        <taxon>Formicinae</taxon>
        <taxon>Camponotus</taxon>
    </lineage>
</organism>
<accession>E2AVK3</accession>
<dbReference type="AlphaFoldDB" id="E2AVK3"/>
<dbReference type="OrthoDB" id="302535at2759"/>
<dbReference type="InParanoid" id="E2AVK3"/>
<dbReference type="InterPro" id="IPR028082">
    <property type="entry name" value="Peripla_BP_I"/>
</dbReference>
<keyword evidence="3" id="KW-1185">Reference proteome</keyword>
<reference evidence="2 3" key="1">
    <citation type="journal article" date="2010" name="Science">
        <title>Genomic comparison of the ants Camponotus floridanus and Harpegnathos saltator.</title>
        <authorList>
            <person name="Bonasio R."/>
            <person name="Zhang G."/>
            <person name="Ye C."/>
            <person name="Mutti N.S."/>
            <person name="Fang X."/>
            <person name="Qin N."/>
            <person name="Donahue G."/>
            <person name="Yang P."/>
            <person name="Li Q."/>
            <person name="Li C."/>
            <person name="Zhang P."/>
            <person name="Huang Z."/>
            <person name="Berger S.L."/>
            <person name="Reinberg D."/>
            <person name="Wang J."/>
            <person name="Liebig J."/>
        </authorList>
    </citation>
    <scope>NUCLEOTIDE SEQUENCE [LARGE SCALE GENOMIC DNA]</scope>
    <source>
        <strain evidence="3">C129</strain>
    </source>
</reference>
<name>E2AVK3_CAMFO</name>
<proteinExistence type="predicted"/>
<evidence type="ECO:0000313" key="3">
    <source>
        <dbReference type="Proteomes" id="UP000000311"/>
    </source>
</evidence>
<dbReference type="GO" id="GO:0007165">
    <property type="term" value="P:signal transduction"/>
    <property type="evidence" value="ECO:0007669"/>
    <property type="project" value="TreeGrafter"/>
</dbReference>
<protein>
    <recommendedName>
        <fullName evidence="4">Receptor ligand binding region domain-containing protein</fullName>
    </recommendedName>
</protein>
<dbReference type="STRING" id="104421.E2AVK3"/>
<dbReference type="GO" id="GO:0038023">
    <property type="term" value="F:signaling receptor activity"/>
    <property type="evidence" value="ECO:0007669"/>
    <property type="project" value="TreeGrafter"/>
</dbReference>
<feature type="chain" id="PRO_5003157582" description="Receptor ligand binding region domain-containing protein" evidence="1">
    <location>
        <begin position="21"/>
        <end position="207"/>
    </location>
</feature>
<gene>
    <name evidence="2" type="ORF">EAG_13870</name>
</gene>
<dbReference type="PANTHER" id="PTHR44755">
    <property type="entry name" value="NATRIURETIC PEPTIDE RECEPTOR 3-RELATED"/>
    <property type="match status" value="1"/>
</dbReference>
<evidence type="ECO:0008006" key="4">
    <source>
        <dbReference type="Google" id="ProtNLM"/>
    </source>
</evidence>
<dbReference type="SUPFAM" id="SSF53822">
    <property type="entry name" value="Periplasmic binding protein-like I"/>
    <property type="match status" value="1"/>
</dbReference>
<dbReference type="GO" id="GO:0017046">
    <property type="term" value="F:peptide hormone binding"/>
    <property type="evidence" value="ECO:0007669"/>
    <property type="project" value="TreeGrafter"/>
</dbReference>
<feature type="signal peptide" evidence="1">
    <location>
        <begin position="1"/>
        <end position="20"/>
    </location>
</feature>
<dbReference type="PANTHER" id="PTHR44755:SF11">
    <property type="entry name" value="ATRIAL NATRIURETIC PEPTIDE RECEPTOR 3 ISOFORM X1"/>
    <property type="match status" value="1"/>
</dbReference>
<sequence length="207" mass="23426">MGSCKIVMLAMFWLMHRVGGKVTCREVQLHRDCETLCSTSRNGTVSCELRVAVLLPADPKFDISLPKVLPVLAVVGRVVKFFGAPLITTGGFTFDFTEKKVECKDEYFMTTRIGNLAFRDIAEFFVTIMNRYNWHKVHLVYATNGQSQVAGRHTCQLMMKSMVEFIKKDHHITYGTFDVEATTPNDYPEALRDHVGSSYGGECNFIH</sequence>